<dbReference type="SMR" id="Q59DY8"/>
<evidence type="ECO:0000256" key="3">
    <source>
        <dbReference type="PROSITE-ProRule" id="PRU00175"/>
    </source>
</evidence>
<dbReference type="HOGENOM" id="CLU_113857_0_0_1"/>
<dbReference type="InterPro" id="IPR037381">
    <property type="entry name" value="RFWD3"/>
</dbReference>
<keyword evidence="2" id="KW-0862">Zinc</keyword>
<dbReference type="EMBL" id="AE014134">
    <property type="protein sequence ID" value="AAX53594.1"/>
    <property type="molecule type" value="Genomic_DNA"/>
</dbReference>
<reference evidence="5 7" key="6">
    <citation type="journal article" date="2005" name="PLoS Comput. Biol.">
        <title>Combined evidence annotation of transposable elements in genome sequences.</title>
        <authorList>
            <person name="Quesneville H."/>
            <person name="Bergman C.M."/>
            <person name="Andrieu O."/>
            <person name="Autard D."/>
            <person name="Nouaud D."/>
            <person name="Ashburner M."/>
            <person name="Anxolabehere D."/>
        </authorList>
    </citation>
    <scope>NUCLEOTIDE SEQUENCE [LARGE SCALE GENOMIC DNA]</scope>
    <source>
        <strain evidence="7">Berkeley</strain>
    </source>
</reference>
<reference evidence="5 7" key="7">
    <citation type="journal article" date="2007" name="Science">
        <title>The Release 5.1 annotation of Drosophila melanogaster heterochromatin.</title>
        <authorList>
            <person name="Smith C.D."/>
            <person name="Shu S."/>
            <person name="Mungall C.J."/>
            <person name="Karpen G.H."/>
        </authorList>
    </citation>
    <scope>NUCLEOTIDE SEQUENCE [LARGE SCALE GENOMIC DNA]</scope>
    <source>
        <strain evidence="7">Berkeley</strain>
    </source>
</reference>
<dbReference type="PANTHER" id="PTHR16047">
    <property type="entry name" value="RFWD3 PROTEIN"/>
    <property type="match status" value="1"/>
</dbReference>
<dbReference type="SUPFAM" id="SSF57850">
    <property type="entry name" value="RING/U-box"/>
    <property type="match status" value="1"/>
</dbReference>
<dbReference type="Proteomes" id="UP000000803">
    <property type="component" value="Chromosome 2L"/>
</dbReference>
<dbReference type="STRING" id="7227.FBpp0090973"/>
<dbReference type="Bgee" id="FBgn0053552">
    <property type="expression patterns" value="Expressed in imaginal disc and 17 other cell types or tissues"/>
</dbReference>
<dbReference type="GO" id="GO:0005634">
    <property type="term" value="C:nucleus"/>
    <property type="evidence" value="ECO:0000250"/>
    <property type="project" value="FlyBase"/>
</dbReference>
<dbReference type="BioGRID-ORCS" id="3346220">
    <property type="hits" value="0 hits in 1 CRISPR screen"/>
</dbReference>
<sequence length="157" mass="18404">MDKQDITKMTKKKLIVEVIKQRKRNKEKDEIIKDSFESKKRLIDLRLQLDKEKNITKELRLRLAAQDAIANQAENLSMKRKKIAEENKCYICKWNYEVTGDHRPVSIKCGHLFGANCILHYLQRNKTCPICKSQMIRCMDVRIIIAGQNLCTAELLQ</sequence>
<dbReference type="KEGG" id="dme:Dmel_CG33552"/>
<proteinExistence type="predicted"/>
<evidence type="ECO:0000256" key="2">
    <source>
        <dbReference type="ARBA" id="ARBA00022833"/>
    </source>
</evidence>
<reference evidence="5 7" key="9">
    <citation type="journal article" date="2015" name="G3 (Bethesda)">
        <title>Gene Model Annotations for Drosophila melanogaster: Impact of High-Throughput Data.</title>
        <authorList>
            <consortium name="FlyBase Consortium"/>
            <person name="Matthews B.B."/>
            <person name="Dos Santos G."/>
            <person name="Crosby M.A."/>
            <person name="Emmert D.B."/>
            <person name="St Pierre S.E."/>
            <person name="Gramates L.S."/>
            <person name="Zhou P."/>
            <person name="Schroeder A.J."/>
            <person name="Falls K."/>
            <person name="Strelets V."/>
            <person name="Russo S.M."/>
            <person name="Gelbart W.M."/>
            <person name="null"/>
        </authorList>
    </citation>
    <scope>NUCLEOTIDE SEQUENCE [LARGE SCALE GENOMIC DNA]</scope>
    <source>
        <strain evidence="7">Berkeley</strain>
    </source>
</reference>
<keyword evidence="1 3" id="KW-0863">Zinc-finger</keyword>
<dbReference type="VEuPathDB" id="VectorBase:FBgn0053552"/>
<dbReference type="FlyBase" id="FBgn0053552">
    <property type="gene designation" value="CG33552"/>
</dbReference>
<reference evidence="5 7" key="4">
    <citation type="journal article" date="2002" name="Genome Biol.">
        <title>The transposable elements of the Drosophila melanogaster euchromatin: a genomics perspective.</title>
        <authorList>
            <person name="Kaminker J.S."/>
            <person name="Bergman C.M."/>
            <person name="Kronmiller B."/>
            <person name="Carlson J."/>
            <person name="Svirskas R."/>
            <person name="Patel S."/>
            <person name="Frise E."/>
            <person name="Wheeler D.A."/>
            <person name="Lewis S.E."/>
            <person name="Rubin G.M."/>
            <person name="Ashburner M."/>
            <person name="Celniker S.E."/>
        </authorList>
    </citation>
    <scope>NUCLEOTIDE SEQUENCE [LARGE SCALE GENOMIC DNA]</scope>
    <source>
        <strain evidence="7">Berkeley</strain>
    </source>
</reference>
<dbReference type="SMART" id="SM00184">
    <property type="entry name" value="RING"/>
    <property type="match status" value="1"/>
</dbReference>
<evidence type="ECO:0000313" key="5">
    <source>
        <dbReference type="EMBL" id="AAX53594.1"/>
    </source>
</evidence>
<dbReference type="InterPro" id="IPR001841">
    <property type="entry name" value="Znf_RING"/>
</dbReference>
<dbReference type="InterPro" id="IPR013083">
    <property type="entry name" value="Znf_RING/FYVE/PHD"/>
</dbReference>
<reference evidence="5 7" key="2">
    <citation type="journal article" date="2002" name="Genome Biol.">
        <title>Finishing a whole-genome shotgun: release 3 of the Drosophila melanogaster euchromatic genome sequence.</title>
        <authorList>
            <person name="Celniker S.E."/>
            <person name="Wheeler D.A."/>
            <person name="Kronmiller B."/>
            <person name="Carlson J.W."/>
            <person name="Halpern A."/>
            <person name="Patel S."/>
            <person name="Adams M."/>
            <person name="Champe M."/>
            <person name="Dugan S.P."/>
            <person name="Frise E."/>
            <person name="Hodgson A."/>
            <person name="George R.A."/>
            <person name="Hoskins R.A."/>
            <person name="Laverty T."/>
            <person name="Muzny D.M."/>
            <person name="Nelson C.R."/>
            <person name="Pacleb J.M."/>
            <person name="Park S."/>
            <person name="Pfeiffer B.D."/>
            <person name="Richards S."/>
            <person name="Sodergren E.J."/>
            <person name="Svirskas R."/>
            <person name="Tabor P.E."/>
            <person name="Wan K."/>
            <person name="Stapleton M."/>
            <person name="Sutton G.G."/>
            <person name="Venter C."/>
            <person name="Weinstock G."/>
            <person name="Scherer S.E."/>
            <person name="Myers E.W."/>
            <person name="Gibbs R.A."/>
            <person name="Rubin G.M."/>
        </authorList>
    </citation>
    <scope>NUCLEOTIDE SEQUENCE [LARGE SCALE GENOMIC DNA]</scope>
    <source>
        <strain evidence="7">Berkeley</strain>
    </source>
</reference>
<dbReference type="GO" id="GO:0061630">
    <property type="term" value="F:ubiquitin protein ligase activity"/>
    <property type="evidence" value="ECO:0000250"/>
    <property type="project" value="FlyBase"/>
</dbReference>
<evidence type="ECO:0000313" key="7">
    <source>
        <dbReference type="Proteomes" id="UP000000803"/>
    </source>
</evidence>
<dbReference type="GO" id="GO:0004842">
    <property type="term" value="F:ubiquitin-protein transferase activity"/>
    <property type="evidence" value="ECO:0000250"/>
    <property type="project" value="FlyBase"/>
</dbReference>
<dbReference type="RefSeq" id="NP_001014488.1">
    <property type="nucleotide sequence ID" value="NM_001014488.2"/>
</dbReference>
<dbReference type="Gene3D" id="3.30.40.10">
    <property type="entry name" value="Zinc/RING finger domain, C3HC4 (zinc finger)"/>
    <property type="match status" value="1"/>
</dbReference>
<reference evidence="5 7" key="11">
    <citation type="journal article" date="2015" name="Genome Res.">
        <title>The Release 6 reference sequence of the Drosophila melanogaster genome.</title>
        <authorList>
            <person name="Hoskins R.A."/>
            <person name="Carlson J.W."/>
            <person name="Wan K.H."/>
            <person name="Park S."/>
            <person name="Mendez I."/>
            <person name="Galle S.E."/>
            <person name="Booth B.W."/>
            <person name="Pfeiffer B.D."/>
            <person name="George R.A."/>
            <person name="Svirskas R."/>
            <person name="Krzywinski M."/>
            <person name="Schein J."/>
            <person name="Accardo M.C."/>
            <person name="Damia E."/>
            <person name="Messina G."/>
            <person name="Mendez-Lago M."/>
            <person name="de Pablos B."/>
            <person name="Demakova O.V."/>
            <person name="Andreyeva E.N."/>
            <person name="Boldyreva L.V."/>
            <person name="Marra M."/>
            <person name="Carvalho A.B."/>
            <person name="Dimitri P."/>
            <person name="Villasante A."/>
            <person name="Zhimulev I.F."/>
            <person name="Rubin G.M."/>
            <person name="Karpen G.H."/>
            <person name="Celniker S.E."/>
        </authorList>
    </citation>
    <scope>NUCLEOTIDE SEQUENCE [LARGE SCALE GENOMIC DNA]</scope>
    <source>
        <strain evidence="7">Berkeley</strain>
    </source>
</reference>
<dbReference type="AGR" id="FB:FBgn0053552"/>
<reference evidence="5 7" key="10">
    <citation type="journal article" date="2015" name="G3 (Bethesda)">
        <title>Gene Model Annotations for Drosophila melanogaster: The Rule-Benders.</title>
        <authorList>
            <consortium name="FlyBase Consortium"/>
            <person name="Crosby M.A."/>
            <person name="Gramates L.S."/>
            <person name="Dos Santos G."/>
            <person name="Matthews B.B."/>
            <person name="St Pierre S.E."/>
            <person name="Zhou P."/>
            <person name="Schroeder A.J."/>
            <person name="Falls K."/>
            <person name="Emmert D.B."/>
            <person name="Russo S.M."/>
            <person name="Gelbart W.M."/>
            <person name="null"/>
        </authorList>
    </citation>
    <scope>NUCLEOTIDE SEQUENCE [LARGE SCALE GENOMIC DNA]</scope>
    <source>
        <strain evidence="7">Berkeley</strain>
    </source>
</reference>
<evidence type="ECO:0000256" key="1">
    <source>
        <dbReference type="ARBA" id="ARBA00022771"/>
    </source>
</evidence>
<dbReference type="GO" id="GO:0016567">
    <property type="term" value="P:protein ubiquitination"/>
    <property type="evidence" value="ECO:0000250"/>
    <property type="project" value="FlyBase"/>
</dbReference>
<dbReference type="PROSITE" id="PS50089">
    <property type="entry name" value="ZF_RING_2"/>
    <property type="match status" value="1"/>
</dbReference>
<dbReference type="FunCoup" id="Q59DY8">
    <property type="interactions" value="9"/>
</dbReference>
<evidence type="ECO:0000259" key="4">
    <source>
        <dbReference type="PROSITE" id="PS50089"/>
    </source>
</evidence>
<dbReference type="GO" id="GO:0008270">
    <property type="term" value="F:zinc ion binding"/>
    <property type="evidence" value="ECO:0000255"/>
    <property type="project" value="FlyBase"/>
</dbReference>
<reference evidence="5 7" key="8">
    <citation type="journal article" date="2007" name="Science">
        <title>Sequence finishing and mapping of Drosophila melanogaster heterochromatin.</title>
        <authorList>
            <person name="Hoskins R.A."/>
            <person name="Carlson J.W."/>
            <person name="Kennedy C."/>
            <person name="Acevedo D."/>
            <person name="Evans-Holm M."/>
            <person name="Frise E."/>
            <person name="Wan K.H."/>
            <person name="Park S."/>
            <person name="Mendez-Lago M."/>
            <person name="Rossi F."/>
            <person name="Villasante A."/>
            <person name="Dimitri P."/>
            <person name="Karpen G.H."/>
            <person name="Celniker S.E."/>
        </authorList>
    </citation>
    <scope>NUCLEOTIDE SEQUENCE [LARGE SCALE GENOMIC DNA]</scope>
    <source>
        <strain evidence="7">Berkeley</strain>
    </source>
</reference>
<reference evidence="5 7" key="5">
    <citation type="journal article" date="2002" name="Genome Biol.">
        <title>Heterochromatic sequences in a Drosophila whole-genome shotgun assembly.</title>
        <authorList>
            <person name="Hoskins R.A."/>
            <person name="Smith C.D."/>
            <person name="Carlson J.W."/>
            <person name="Carvalho A.B."/>
            <person name="Halpern A."/>
            <person name="Kaminker J.S."/>
            <person name="Kennedy C."/>
            <person name="Mungall C.J."/>
            <person name="Sullivan B.A."/>
            <person name="Sutton G.G."/>
            <person name="Yasuhara J.C."/>
            <person name="Wakimoto B.T."/>
            <person name="Myers E.W."/>
            <person name="Celniker S.E."/>
            <person name="Rubin G.M."/>
            <person name="Karpen G.H."/>
        </authorList>
    </citation>
    <scope>NUCLEOTIDE SEQUENCE [LARGE SCALE GENOMIC DNA]</scope>
    <source>
        <strain evidence="7">Berkeley</strain>
    </source>
</reference>
<keyword evidence="1 3" id="KW-0479">Metal-binding</keyword>
<dbReference type="InParanoid" id="Q59DY8"/>
<evidence type="ECO:0000313" key="6">
    <source>
        <dbReference type="FlyBase" id="FBgn0053552"/>
    </source>
</evidence>
<dbReference type="GO" id="GO:0036297">
    <property type="term" value="P:interstrand cross-link repair"/>
    <property type="evidence" value="ECO:0007669"/>
    <property type="project" value="InterPro"/>
</dbReference>
<reference evidence="5 7" key="3">
    <citation type="journal article" date="2002" name="Genome Biol.">
        <title>Annotation of the Drosophila melanogaster euchromatic genome: a systematic review.</title>
        <authorList>
            <person name="Misra S."/>
            <person name="Crosby M.A."/>
            <person name="Mungall C.J."/>
            <person name="Matthews B.B."/>
            <person name="Campbell K.S."/>
            <person name="Hradecky P."/>
            <person name="Huang Y."/>
            <person name="Kaminker J.S."/>
            <person name="Millburn G.H."/>
            <person name="Prochnik S.E."/>
            <person name="Smith C.D."/>
            <person name="Tupy J.L."/>
            <person name="Whitfied E.J."/>
            <person name="Bayraktaroglu L."/>
            <person name="Berman B.P."/>
            <person name="Bettencourt B.R."/>
            <person name="Celniker S.E."/>
            <person name="de Grey A.D."/>
            <person name="Drysdale R.A."/>
            <person name="Harris N.L."/>
            <person name="Richter J."/>
            <person name="Russo S."/>
            <person name="Schroeder A.J."/>
            <person name="Shu S.Q."/>
            <person name="Stapleton M."/>
            <person name="Yamada C."/>
            <person name="Ashburner M."/>
            <person name="Gelbart W.M."/>
            <person name="Rubin G.M."/>
            <person name="Lewis S.E."/>
        </authorList>
    </citation>
    <scope>GENOME REANNOTATION</scope>
    <source>
        <strain evidence="7">Berkeley</strain>
    </source>
</reference>
<organism evidence="5 7">
    <name type="scientific">Drosophila melanogaster</name>
    <name type="common">Fruit fly</name>
    <dbReference type="NCBI Taxonomy" id="7227"/>
    <lineage>
        <taxon>Eukaryota</taxon>
        <taxon>Metazoa</taxon>
        <taxon>Ecdysozoa</taxon>
        <taxon>Arthropoda</taxon>
        <taxon>Hexapoda</taxon>
        <taxon>Insecta</taxon>
        <taxon>Pterygota</taxon>
        <taxon>Neoptera</taxon>
        <taxon>Endopterygota</taxon>
        <taxon>Diptera</taxon>
        <taxon>Brachycera</taxon>
        <taxon>Muscomorpha</taxon>
        <taxon>Ephydroidea</taxon>
        <taxon>Drosophilidae</taxon>
        <taxon>Drosophila</taxon>
        <taxon>Sophophora</taxon>
    </lineage>
</organism>
<name>Q59DY8_DROME</name>
<gene>
    <name evidence="5" type="primary">Dmel\CG33552</name>
    <name evidence="5 6" type="ORF">CG33552</name>
    <name evidence="5" type="ORF">Dmel_CG33552</name>
</gene>
<protein>
    <recommendedName>
        <fullName evidence="4">RING-type domain-containing protein</fullName>
    </recommendedName>
</protein>
<dbReference type="AlphaFoldDB" id="Q59DY8"/>
<dbReference type="PANTHER" id="PTHR16047:SF7">
    <property type="entry name" value="E3 UBIQUITIN-PROTEIN LIGASE RFWD3"/>
    <property type="match status" value="1"/>
</dbReference>
<dbReference type="GeneID" id="3346220"/>
<dbReference type="PhylomeDB" id="Q59DY8"/>
<dbReference type="UCSC" id="CG33552-RA">
    <property type="organism name" value="d. melanogaster"/>
</dbReference>
<dbReference type="PaxDb" id="7227-FBpp0090973"/>
<dbReference type="OrthoDB" id="5600418at2759"/>
<accession>Q59DY8</accession>
<dbReference type="OMA" id="IAGQNLC"/>
<feature type="domain" description="RING-type" evidence="4">
    <location>
        <begin position="89"/>
        <end position="132"/>
    </location>
</feature>
<keyword evidence="7" id="KW-1185">Reference proteome</keyword>
<dbReference type="Pfam" id="PF13639">
    <property type="entry name" value="zf-RING_2"/>
    <property type="match status" value="1"/>
</dbReference>
<reference evidence="5 7" key="1">
    <citation type="journal article" date="2000" name="Science">
        <title>The genome sequence of Drosophila melanogaster.</title>
        <authorList>
            <person name="Adams M.D."/>
            <person name="Celniker S.E."/>
            <person name="Holt R.A."/>
            <person name="Evans C.A."/>
            <person name="Gocayne J.D."/>
            <person name="Amanatides P.G."/>
            <person name="Scherer S.E."/>
            <person name="Li P.W."/>
            <person name="Hoskins R.A."/>
            <person name="Galle R.F."/>
            <person name="George R.A."/>
            <person name="Lewis S.E."/>
            <person name="Richards S."/>
            <person name="Ashburner M."/>
            <person name="Henderson S.N."/>
            <person name="Sutton G.G."/>
            <person name="Wortman J.R."/>
            <person name="Yandell M.D."/>
            <person name="Zhang Q."/>
            <person name="Chen L.X."/>
            <person name="Brandon R.C."/>
            <person name="Rogers Y.H."/>
            <person name="Blazej R.G."/>
            <person name="Champe M."/>
            <person name="Pfeiffer B.D."/>
            <person name="Wan K.H."/>
            <person name="Doyle C."/>
            <person name="Baxter E.G."/>
            <person name="Helt G."/>
            <person name="Nelson C.R."/>
            <person name="Gabor G.L."/>
            <person name="Abril J.F."/>
            <person name="Agbayani A."/>
            <person name="An H.J."/>
            <person name="Andrews-Pfannkoch C."/>
            <person name="Baldwin D."/>
            <person name="Ballew R.M."/>
            <person name="Basu A."/>
            <person name="Baxendale J."/>
            <person name="Bayraktaroglu L."/>
            <person name="Beasley E.M."/>
            <person name="Beeson K.Y."/>
            <person name="Benos P.V."/>
            <person name="Berman B.P."/>
            <person name="Bhandari D."/>
            <person name="Bolshakov S."/>
            <person name="Borkova D."/>
            <person name="Botchan M.R."/>
            <person name="Bouck J."/>
            <person name="Brokstein P."/>
            <person name="Brottier P."/>
            <person name="Burtis K.C."/>
            <person name="Busam D.A."/>
            <person name="Butler H."/>
            <person name="Cadieu E."/>
            <person name="Center A."/>
            <person name="Chandra I."/>
            <person name="Cherry J.M."/>
            <person name="Cawley S."/>
            <person name="Dahlke C."/>
            <person name="Davenport L.B."/>
            <person name="Davies P."/>
            <person name="de Pablos B."/>
            <person name="Delcher A."/>
            <person name="Deng Z."/>
            <person name="Mays A.D."/>
            <person name="Dew I."/>
            <person name="Dietz S.M."/>
            <person name="Dodson K."/>
            <person name="Doup L.E."/>
            <person name="Downes M."/>
            <person name="Dugan-Rocha S."/>
            <person name="Dunkov B.C."/>
            <person name="Dunn P."/>
            <person name="Durbin K.J."/>
            <person name="Evangelista C.C."/>
            <person name="Ferraz C."/>
            <person name="Ferriera S."/>
            <person name="Fleischmann W."/>
            <person name="Fosler C."/>
            <person name="Gabrielian A.E."/>
            <person name="Garg N.S."/>
            <person name="Gelbart W.M."/>
            <person name="Glasser K."/>
            <person name="Glodek A."/>
            <person name="Gong F."/>
            <person name="Gorrell J.H."/>
            <person name="Gu Z."/>
            <person name="Guan P."/>
            <person name="Harris M."/>
            <person name="Harris N.L."/>
            <person name="Harvey D."/>
            <person name="Heiman T.J."/>
            <person name="Hernandez J.R."/>
            <person name="Houck J."/>
            <person name="Hostin D."/>
            <person name="Houston K.A."/>
            <person name="Howland T.J."/>
            <person name="Wei M.H."/>
            <person name="Ibegwam C."/>
            <person name="Jalali M."/>
            <person name="Kalush F."/>
            <person name="Karpen G.H."/>
            <person name="Ke Z."/>
            <person name="Kennison J.A."/>
            <person name="Ketchum K.A."/>
            <person name="Kimmel B.E."/>
            <person name="Kodira C.D."/>
            <person name="Kraft C."/>
            <person name="Kravitz S."/>
            <person name="Kulp D."/>
            <person name="Lai Z."/>
            <person name="Lasko P."/>
            <person name="Lei Y."/>
            <person name="Levitsky A.A."/>
            <person name="Li J."/>
            <person name="Li Z."/>
            <person name="Liang Y."/>
            <person name="Lin X."/>
            <person name="Liu X."/>
            <person name="Mattei B."/>
            <person name="McIntosh T.C."/>
            <person name="McLeod M.P."/>
            <person name="McPherson D."/>
            <person name="Merkulov G."/>
            <person name="Milshina N.V."/>
            <person name="Mobarry C."/>
            <person name="Morris J."/>
            <person name="Moshrefi A."/>
            <person name="Mount S.M."/>
            <person name="Moy M."/>
            <person name="Murphy B."/>
            <person name="Murphy L."/>
            <person name="Muzny D.M."/>
            <person name="Nelson D.L."/>
            <person name="Nelson D.R."/>
            <person name="Nelson K.A."/>
            <person name="Nixon K."/>
            <person name="Nusskern D.R."/>
            <person name="Pacleb J.M."/>
            <person name="Palazzolo M."/>
            <person name="Pittman G.S."/>
            <person name="Pan S."/>
            <person name="Pollard J."/>
            <person name="Puri V."/>
            <person name="Reese M.G."/>
            <person name="Reinert K."/>
            <person name="Remington K."/>
            <person name="Saunders R.D."/>
            <person name="Scheeler F."/>
            <person name="Shen H."/>
            <person name="Shue B.C."/>
            <person name="Siden-Kiamos I."/>
            <person name="Simpson M."/>
            <person name="Skupski M.P."/>
            <person name="Smith T."/>
            <person name="Spier E."/>
            <person name="Spradling A.C."/>
            <person name="Stapleton M."/>
            <person name="Strong R."/>
            <person name="Sun E."/>
            <person name="Svirskas R."/>
            <person name="Tector C."/>
            <person name="Turner R."/>
            <person name="Venter E."/>
            <person name="Wang A.H."/>
            <person name="Wang X."/>
            <person name="Wang Z.Y."/>
            <person name="Wassarman D.A."/>
            <person name="Weinstock G.M."/>
            <person name="Weissenbach J."/>
            <person name="Williams S.M."/>
            <person name="WoodageT"/>
            <person name="Worley K.C."/>
            <person name="Wu D."/>
            <person name="Yang S."/>
            <person name="Yao Q.A."/>
            <person name="Ye J."/>
            <person name="Yeh R.F."/>
            <person name="Zaveri J.S."/>
            <person name="Zhan M."/>
            <person name="Zhang G."/>
            <person name="Zhao Q."/>
            <person name="Zheng L."/>
            <person name="Zheng X.H."/>
            <person name="Zhong F.N."/>
            <person name="Zhong W."/>
            <person name="Zhou X."/>
            <person name="Zhu S."/>
            <person name="Zhu X."/>
            <person name="Smith H.O."/>
            <person name="Gibbs R.A."/>
            <person name="Myers E.W."/>
            <person name="Rubin G.M."/>
            <person name="Venter J.C."/>
        </authorList>
    </citation>
    <scope>NUCLEOTIDE SEQUENCE [LARGE SCALE GENOMIC DNA]</scope>
    <source>
        <strain evidence="7">Berkeley</strain>
    </source>
</reference>